<evidence type="ECO:0000256" key="1">
    <source>
        <dbReference type="ARBA" id="ARBA00005537"/>
    </source>
</evidence>
<evidence type="ECO:0000256" key="2">
    <source>
        <dbReference type="ARBA" id="ARBA00023054"/>
    </source>
</evidence>
<dbReference type="OrthoDB" id="21214at2759"/>
<dbReference type="AlphaFoldDB" id="A0A0C9ZL59"/>
<organism evidence="5 6">
    <name type="scientific">Pisolithus microcarpus 441</name>
    <dbReference type="NCBI Taxonomy" id="765257"/>
    <lineage>
        <taxon>Eukaryota</taxon>
        <taxon>Fungi</taxon>
        <taxon>Dikarya</taxon>
        <taxon>Basidiomycota</taxon>
        <taxon>Agaricomycotina</taxon>
        <taxon>Agaricomycetes</taxon>
        <taxon>Agaricomycetidae</taxon>
        <taxon>Boletales</taxon>
        <taxon>Sclerodermatineae</taxon>
        <taxon>Pisolithaceae</taxon>
        <taxon>Pisolithus</taxon>
    </lineage>
</organism>
<dbReference type="HOGENOM" id="CLU_052711_0_0_1"/>
<dbReference type="PANTHER" id="PTHR39472:SF1">
    <property type="entry name" value="EXPRESSED PROTEIN"/>
    <property type="match status" value="1"/>
</dbReference>
<evidence type="ECO:0000256" key="4">
    <source>
        <dbReference type="SAM" id="MobiDB-lite"/>
    </source>
</evidence>
<protein>
    <submittedName>
        <fullName evidence="5">Uncharacterized protein</fullName>
    </submittedName>
</protein>
<keyword evidence="2 3" id="KW-0175">Coiled coil</keyword>
<feature type="compositionally biased region" description="Low complexity" evidence="4">
    <location>
        <begin position="346"/>
        <end position="373"/>
    </location>
</feature>
<feature type="compositionally biased region" description="Polar residues" evidence="4">
    <location>
        <begin position="263"/>
        <end position="272"/>
    </location>
</feature>
<sequence length="373" mass="41625">MIMDNDVLLRACLIIQDLSESINQNQKLTAAINARAAVLRDQTAQSTPGFSLRRVNTDISKEVFESELERTNAHLIVENQTLLHENKQLSMLLKEHENTLETVMSKFRDHARAAQHYELILTRHYEGLLLACDSQNLNASLASETRTADSLQRLAVALRALYRTLIGEDPESTDSEPLDLHALIQALSDESAPPIVQDDWALEREAEISRLQQENEELRKMLGIDPSSLQEKGIVLDMEREGSGIGRHSTALHSDVPRRRSESMSPKGSRFSSWGFEEPTRETAPWQGWDVNAGPQQQQLSHPQPPQQHQAGSAPPLQLQPGIRMQQPRRPPMFARAAAPAPPVSVGPSRNIPPSQWSQQAWAQAGPALDLSR</sequence>
<proteinExistence type="inferred from homology"/>
<keyword evidence="6" id="KW-1185">Reference proteome</keyword>
<reference evidence="5 6" key="1">
    <citation type="submission" date="2014-04" db="EMBL/GenBank/DDBJ databases">
        <authorList>
            <consortium name="DOE Joint Genome Institute"/>
            <person name="Kuo A."/>
            <person name="Kohler A."/>
            <person name="Costa M.D."/>
            <person name="Nagy L.G."/>
            <person name="Floudas D."/>
            <person name="Copeland A."/>
            <person name="Barry K.W."/>
            <person name="Cichocki N."/>
            <person name="Veneault-Fourrey C."/>
            <person name="LaButti K."/>
            <person name="Lindquist E.A."/>
            <person name="Lipzen A."/>
            <person name="Lundell T."/>
            <person name="Morin E."/>
            <person name="Murat C."/>
            <person name="Sun H."/>
            <person name="Tunlid A."/>
            <person name="Henrissat B."/>
            <person name="Grigoriev I.V."/>
            <person name="Hibbett D.S."/>
            <person name="Martin F."/>
            <person name="Nordberg H.P."/>
            <person name="Cantor M.N."/>
            <person name="Hua S.X."/>
        </authorList>
    </citation>
    <scope>NUCLEOTIDE SEQUENCE [LARGE SCALE GENOMIC DNA]</scope>
    <source>
        <strain evidence="5 6">441</strain>
    </source>
</reference>
<feature type="region of interest" description="Disordered" evidence="4">
    <location>
        <begin position="240"/>
        <end position="373"/>
    </location>
</feature>
<reference evidence="6" key="2">
    <citation type="submission" date="2015-01" db="EMBL/GenBank/DDBJ databases">
        <title>Evolutionary Origins and Diversification of the Mycorrhizal Mutualists.</title>
        <authorList>
            <consortium name="DOE Joint Genome Institute"/>
            <consortium name="Mycorrhizal Genomics Consortium"/>
            <person name="Kohler A."/>
            <person name="Kuo A."/>
            <person name="Nagy L.G."/>
            <person name="Floudas D."/>
            <person name="Copeland A."/>
            <person name="Barry K.W."/>
            <person name="Cichocki N."/>
            <person name="Veneault-Fourrey C."/>
            <person name="LaButti K."/>
            <person name="Lindquist E.A."/>
            <person name="Lipzen A."/>
            <person name="Lundell T."/>
            <person name="Morin E."/>
            <person name="Murat C."/>
            <person name="Riley R."/>
            <person name="Ohm R."/>
            <person name="Sun H."/>
            <person name="Tunlid A."/>
            <person name="Henrissat B."/>
            <person name="Grigoriev I.V."/>
            <person name="Hibbett D.S."/>
            <person name="Martin F."/>
        </authorList>
    </citation>
    <scope>NUCLEOTIDE SEQUENCE [LARGE SCALE GENOMIC DNA]</scope>
    <source>
        <strain evidence="6">441</strain>
    </source>
</reference>
<feature type="compositionally biased region" description="Low complexity" evidence="4">
    <location>
        <begin position="294"/>
        <end position="339"/>
    </location>
</feature>
<dbReference type="EMBL" id="KN833687">
    <property type="protein sequence ID" value="KIK30116.1"/>
    <property type="molecule type" value="Genomic_DNA"/>
</dbReference>
<feature type="coiled-coil region" evidence="3">
    <location>
        <begin position="79"/>
        <end position="106"/>
    </location>
</feature>
<gene>
    <name evidence="5" type="ORF">PISMIDRAFT_385267</name>
</gene>
<evidence type="ECO:0000313" key="6">
    <source>
        <dbReference type="Proteomes" id="UP000054018"/>
    </source>
</evidence>
<dbReference type="InterPro" id="IPR008555">
    <property type="entry name" value="SIKE"/>
</dbReference>
<comment type="similarity">
    <text evidence="1">Belongs to the SIKE family.</text>
</comment>
<evidence type="ECO:0000256" key="3">
    <source>
        <dbReference type="SAM" id="Coils"/>
    </source>
</evidence>
<dbReference type="Proteomes" id="UP000054018">
    <property type="component" value="Unassembled WGS sequence"/>
</dbReference>
<name>A0A0C9ZL59_9AGAM</name>
<accession>A0A0C9ZL59</accession>
<evidence type="ECO:0000313" key="5">
    <source>
        <dbReference type="EMBL" id="KIK30116.1"/>
    </source>
</evidence>
<dbReference type="Pfam" id="PF05769">
    <property type="entry name" value="SIKE"/>
    <property type="match status" value="1"/>
</dbReference>
<dbReference type="PANTHER" id="PTHR39472">
    <property type="entry name" value="EXPRESSED PROTEIN"/>
    <property type="match status" value="1"/>
</dbReference>